<dbReference type="Gene3D" id="1.25.40.10">
    <property type="entry name" value="Tetratricopeptide repeat domain"/>
    <property type="match status" value="2"/>
</dbReference>
<organism evidence="6 7">
    <name type="scientific">Carboxylicivirga sediminis</name>
    <dbReference type="NCBI Taxonomy" id="2006564"/>
    <lineage>
        <taxon>Bacteria</taxon>
        <taxon>Pseudomonadati</taxon>
        <taxon>Bacteroidota</taxon>
        <taxon>Bacteroidia</taxon>
        <taxon>Marinilabiliales</taxon>
        <taxon>Marinilabiliaceae</taxon>
        <taxon>Carboxylicivirga</taxon>
    </lineage>
</organism>
<evidence type="ECO:0000256" key="1">
    <source>
        <dbReference type="PROSITE-ProRule" id="PRU00339"/>
    </source>
</evidence>
<dbReference type="AlphaFoldDB" id="A0A941F0U4"/>
<protein>
    <submittedName>
        <fullName evidence="6">Tetratricopeptide repeat protein</fullName>
    </submittedName>
</protein>
<dbReference type="Proteomes" id="UP000679220">
    <property type="component" value="Unassembled WGS sequence"/>
</dbReference>
<proteinExistence type="predicted"/>
<dbReference type="Pfam" id="PF13424">
    <property type="entry name" value="TPR_12"/>
    <property type="match status" value="2"/>
</dbReference>
<dbReference type="InterPro" id="IPR003594">
    <property type="entry name" value="HATPase_dom"/>
</dbReference>
<keyword evidence="2" id="KW-0472">Membrane</keyword>
<feature type="repeat" description="TPR" evidence="1">
    <location>
        <begin position="110"/>
        <end position="143"/>
    </location>
</feature>
<dbReference type="PANTHER" id="PTHR34220:SF7">
    <property type="entry name" value="SENSOR HISTIDINE KINASE YPDA"/>
    <property type="match status" value="1"/>
</dbReference>
<evidence type="ECO:0000313" key="6">
    <source>
        <dbReference type="EMBL" id="MBR8534377.1"/>
    </source>
</evidence>
<dbReference type="SUPFAM" id="SSF48452">
    <property type="entry name" value="TPR-like"/>
    <property type="match status" value="2"/>
</dbReference>
<gene>
    <name evidence="6" type="ORF">KDU71_02310</name>
</gene>
<keyword evidence="2" id="KW-1133">Transmembrane helix</keyword>
<dbReference type="InterPro" id="IPR011990">
    <property type="entry name" value="TPR-like_helical_dom_sf"/>
</dbReference>
<keyword evidence="3" id="KW-0732">Signal</keyword>
<reference evidence="6" key="1">
    <citation type="journal article" date="2018" name="Int. J. Syst. Evol. Microbiol.">
        <title>Carboxylicivirga sediminis sp. nov., isolated from coastal sediment.</title>
        <authorList>
            <person name="Wang F.Q."/>
            <person name="Ren L.H."/>
            <person name="Zou R.J."/>
            <person name="Sun Y.Z."/>
            <person name="Liu X.J."/>
            <person name="Jiang F."/>
            <person name="Liu L.J."/>
        </authorList>
    </citation>
    <scope>NUCLEOTIDE SEQUENCE</scope>
    <source>
        <strain evidence="6">JR1</strain>
    </source>
</reference>
<dbReference type="GO" id="GO:0000155">
    <property type="term" value="F:phosphorelay sensor kinase activity"/>
    <property type="evidence" value="ECO:0007669"/>
    <property type="project" value="InterPro"/>
</dbReference>
<feature type="signal peptide" evidence="3">
    <location>
        <begin position="1"/>
        <end position="20"/>
    </location>
</feature>
<evidence type="ECO:0000256" key="3">
    <source>
        <dbReference type="SAM" id="SignalP"/>
    </source>
</evidence>
<feature type="chain" id="PRO_5037337000" evidence="3">
    <location>
        <begin position="21"/>
        <end position="623"/>
    </location>
</feature>
<feature type="domain" description="Signal transduction histidine kinase internal region" evidence="5">
    <location>
        <begin position="414"/>
        <end position="493"/>
    </location>
</feature>
<sequence length="623" mass="72629">MLNKRLLFLALVLFSAVFNAIGEGDESDREQWIKRINVLTREVGNNIDSIQELANQHFVNCPLGEDEAAAYYQSFMAEVYYYMQDLDNSLKAYQASLRYFGNINDSSRFAVLYNNIGLIHYLRANYDSALEAYSHSLEHEKYDGNKEGIAQSYQNLGIIYGKWERYDQVYEYYNNALLIYDELGNHSAAADVNNNIAVIALRMQDSEKAFHHYKKAYDAFSAIGDEQKMATVATNLGRLFGTDKQYNRAQEYFDAALKVFTNLDDKIGLVHTYSMLGEMYLERGMVNEAIESYEQANFFNRKVGLREVQLDNLNELYQVYRQLGKYELANNVLEQSYALKDSIYNQEQLEKLIALEKKYHAEKGQKELVILKAKEERTRMYMWGISLFFLLLTVIVLIWVYVLKIKEKQRRLSMEQKVLRTQMNPHFIFNSLSALQCIIMENNKEDAIDFVADFSGLMRLVLQYAKEEHITLKKEKEILDRYMSLQNRRFDHQINYKIEFDEHIELENVLVPPMLTQPFLENAIEHGQLNEKNSYIHVNLRRKDDKLEFSVEDNGIGIKSSLAKGKSKKHKHKSLAVSLTHERLSLLNNKENRKDVTLKIEDLSAYGLKGTRVVFQVPFMTLN</sequence>
<keyword evidence="1" id="KW-0802">TPR repeat</keyword>
<keyword evidence="2" id="KW-0812">Transmembrane</keyword>
<dbReference type="GO" id="GO:0016020">
    <property type="term" value="C:membrane"/>
    <property type="evidence" value="ECO:0007669"/>
    <property type="project" value="InterPro"/>
</dbReference>
<feature type="repeat" description="TPR" evidence="1">
    <location>
        <begin position="270"/>
        <end position="303"/>
    </location>
</feature>
<feature type="repeat" description="TPR" evidence="1">
    <location>
        <begin position="230"/>
        <end position="263"/>
    </location>
</feature>
<dbReference type="SUPFAM" id="SSF55874">
    <property type="entry name" value="ATPase domain of HSP90 chaperone/DNA topoisomerase II/histidine kinase"/>
    <property type="match status" value="1"/>
</dbReference>
<dbReference type="InterPro" id="IPR010559">
    <property type="entry name" value="Sig_transdc_His_kin_internal"/>
</dbReference>
<evidence type="ECO:0000313" key="7">
    <source>
        <dbReference type="Proteomes" id="UP000679220"/>
    </source>
</evidence>
<dbReference type="InterPro" id="IPR050640">
    <property type="entry name" value="Bact_2-comp_sensor_kinase"/>
</dbReference>
<feature type="transmembrane region" description="Helical" evidence="2">
    <location>
        <begin position="380"/>
        <end position="403"/>
    </location>
</feature>
<name>A0A941F0U4_9BACT</name>
<dbReference type="Pfam" id="PF02518">
    <property type="entry name" value="HATPase_c"/>
    <property type="match status" value="1"/>
</dbReference>
<keyword evidence="7" id="KW-1185">Reference proteome</keyword>
<dbReference type="RefSeq" id="WP_212188282.1">
    <property type="nucleotide sequence ID" value="NZ_JAGTAR010000002.1"/>
</dbReference>
<dbReference type="EMBL" id="JAGTAR010000002">
    <property type="protein sequence ID" value="MBR8534377.1"/>
    <property type="molecule type" value="Genomic_DNA"/>
</dbReference>
<evidence type="ECO:0000259" key="4">
    <source>
        <dbReference type="Pfam" id="PF02518"/>
    </source>
</evidence>
<dbReference type="InterPro" id="IPR019734">
    <property type="entry name" value="TPR_rpt"/>
</dbReference>
<dbReference type="Gene3D" id="3.30.565.10">
    <property type="entry name" value="Histidine kinase-like ATPase, C-terminal domain"/>
    <property type="match status" value="1"/>
</dbReference>
<reference evidence="6" key="2">
    <citation type="submission" date="2021-04" db="EMBL/GenBank/DDBJ databases">
        <authorList>
            <person name="Zhang T."/>
            <person name="Zhang Y."/>
            <person name="Lu D."/>
            <person name="Zuo D."/>
            <person name="Du Z."/>
        </authorList>
    </citation>
    <scope>NUCLEOTIDE SEQUENCE</scope>
    <source>
        <strain evidence="6">JR1</strain>
    </source>
</reference>
<dbReference type="PROSITE" id="PS50005">
    <property type="entry name" value="TPR"/>
    <property type="match status" value="4"/>
</dbReference>
<accession>A0A941F0U4</accession>
<feature type="domain" description="Histidine kinase/HSP90-like ATPase" evidence="4">
    <location>
        <begin position="518"/>
        <end position="619"/>
    </location>
</feature>
<comment type="caution">
    <text evidence="6">The sequence shown here is derived from an EMBL/GenBank/DDBJ whole genome shotgun (WGS) entry which is preliminary data.</text>
</comment>
<dbReference type="Pfam" id="PF06580">
    <property type="entry name" value="His_kinase"/>
    <property type="match status" value="1"/>
</dbReference>
<evidence type="ECO:0000256" key="2">
    <source>
        <dbReference type="SAM" id="Phobius"/>
    </source>
</evidence>
<dbReference type="SMART" id="SM00028">
    <property type="entry name" value="TPR"/>
    <property type="match status" value="6"/>
</dbReference>
<feature type="repeat" description="TPR" evidence="1">
    <location>
        <begin position="150"/>
        <end position="183"/>
    </location>
</feature>
<evidence type="ECO:0000259" key="5">
    <source>
        <dbReference type="Pfam" id="PF06580"/>
    </source>
</evidence>
<dbReference type="InterPro" id="IPR036890">
    <property type="entry name" value="HATPase_C_sf"/>
</dbReference>
<dbReference type="PANTHER" id="PTHR34220">
    <property type="entry name" value="SENSOR HISTIDINE KINASE YPDA"/>
    <property type="match status" value="1"/>
</dbReference>